<feature type="transmembrane region" description="Helical" evidence="2">
    <location>
        <begin position="12"/>
        <end position="29"/>
    </location>
</feature>
<protein>
    <submittedName>
        <fullName evidence="3">Uncharacterized protein</fullName>
    </submittedName>
</protein>
<dbReference type="EMBL" id="MU006349">
    <property type="protein sequence ID" value="KAF2845316.1"/>
    <property type="molecule type" value="Genomic_DNA"/>
</dbReference>
<keyword evidence="2" id="KW-0472">Membrane</keyword>
<evidence type="ECO:0000256" key="2">
    <source>
        <dbReference type="SAM" id="Phobius"/>
    </source>
</evidence>
<keyword evidence="2" id="KW-0812">Transmembrane</keyword>
<sequence length="222" mass="24963">MDAPNDTHAVVHALLILLVYGLISTFRTYRRIDKVSKELSGLQQRLGAYEGVVKSMVERLNHFKRINTTAILKVESMLEWSRDQNEQLQRQTKNLDEKMGDLVTSVRDMHMRLVELSLDLRKNQKEDKGSQNNGTIPAVQKAFTDLITLNHDDRDGSEDHRSESADDRFISDYAQVDTTSAPASGFRPGTSWNDFLAQLTSTEASSSCFADSTAEVGNARHC</sequence>
<evidence type="ECO:0000256" key="1">
    <source>
        <dbReference type="SAM" id="MobiDB-lite"/>
    </source>
</evidence>
<reference evidence="3" key="1">
    <citation type="submission" date="2020-01" db="EMBL/GenBank/DDBJ databases">
        <authorList>
            <consortium name="DOE Joint Genome Institute"/>
            <person name="Haridas S."/>
            <person name="Albert R."/>
            <person name="Binder M."/>
            <person name="Bloem J."/>
            <person name="Labutti K."/>
            <person name="Salamov A."/>
            <person name="Andreopoulos B."/>
            <person name="Baker S.E."/>
            <person name="Barry K."/>
            <person name="Bills G."/>
            <person name="Bluhm B.H."/>
            <person name="Cannon C."/>
            <person name="Castanera R."/>
            <person name="Culley D.E."/>
            <person name="Daum C."/>
            <person name="Ezra D."/>
            <person name="Gonzalez J.B."/>
            <person name="Henrissat B."/>
            <person name="Kuo A."/>
            <person name="Liang C."/>
            <person name="Lipzen A."/>
            <person name="Lutzoni F."/>
            <person name="Magnuson J."/>
            <person name="Mondo S."/>
            <person name="Nolan M."/>
            <person name="Ohm R."/>
            <person name="Pangilinan J."/>
            <person name="Park H.-J."/>
            <person name="Ramirez L."/>
            <person name="Alfaro M."/>
            <person name="Sun H."/>
            <person name="Tritt A."/>
            <person name="Yoshinaga Y."/>
            <person name="Zwiers L.-H."/>
            <person name="Turgeon B.G."/>
            <person name="Goodwin S.B."/>
            <person name="Spatafora J.W."/>
            <person name="Crous P.W."/>
            <person name="Grigoriev I.V."/>
        </authorList>
    </citation>
    <scope>NUCLEOTIDE SEQUENCE</scope>
    <source>
        <strain evidence="3">IPT5</strain>
    </source>
</reference>
<accession>A0A6A7APU4</accession>
<organism evidence="3 4">
    <name type="scientific">Plenodomus tracheiphilus IPT5</name>
    <dbReference type="NCBI Taxonomy" id="1408161"/>
    <lineage>
        <taxon>Eukaryota</taxon>
        <taxon>Fungi</taxon>
        <taxon>Dikarya</taxon>
        <taxon>Ascomycota</taxon>
        <taxon>Pezizomycotina</taxon>
        <taxon>Dothideomycetes</taxon>
        <taxon>Pleosporomycetidae</taxon>
        <taxon>Pleosporales</taxon>
        <taxon>Pleosporineae</taxon>
        <taxon>Leptosphaeriaceae</taxon>
        <taxon>Plenodomus</taxon>
    </lineage>
</organism>
<name>A0A6A7APU4_9PLEO</name>
<dbReference type="Proteomes" id="UP000799423">
    <property type="component" value="Unassembled WGS sequence"/>
</dbReference>
<dbReference type="AlphaFoldDB" id="A0A6A7APU4"/>
<evidence type="ECO:0000313" key="4">
    <source>
        <dbReference type="Proteomes" id="UP000799423"/>
    </source>
</evidence>
<proteinExistence type="predicted"/>
<evidence type="ECO:0000313" key="3">
    <source>
        <dbReference type="EMBL" id="KAF2845316.1"/>
    </source>
</evidence>
<feature type="region of interest" description="Disordered" evidence="1">
    <location>
        <begin position="150"/>
        <end position="170"/>
    </location>
</feature>
<gene>
    <name evidence="3" type="ORF">T440DRAFT_483486</name>
</gene>
<keyword evidence="2" id="KW-1133">Transmembrane helix</keyword>
<keyword evidence="4" id="KW-1185">Reference proteome</keyword>